<dbReference type="EMBL" id="CAIIXF020000002">
    <property type="protein sequence ID" value="CAH1776847.1"/>
    <property type="molecule type" value="Genomic_DNA"/>
</dbReference>
<dbReference type="Pfam" id="PF06374">
    <property type="entry name" value="NDUF_C2"/>
    <property type="match status" value="1"/>
</dbReference>
<name>A0A8J1TFA8_OWEFU</name>
<comment type="caution">
    <text evidence="11">The sequence shown here is derived from an EMBL/GenBank/DDBJ whole genome shotgun (WGS) entry which is preliminary data.</text>
</comment>
<gene>
    <name evidence="11" type="ORF">OFUS_LOCUS3978</name>
</gene>
<evidence type="ECO:0000256" key="4">
    <source>
        <dbReference type="ARBA" id="ARBA00022660"/>
    </source>
</evidence>
<dbReference type="Proteomes" id="UP000749559">
    <property type="component" value="Unassembled WGS sequence"/>
</dbReference>
<organism evidence="11 12">
    <name type="scientific">Owenia fusiformis</name>
    <name type="common">Polychaete worm</name>
    <dbReference type="NCBI Taxonomy" id="6347"/>
    <lineage>
        <taxon>Eukaryota</taxon>
        <taxon>Metazoa</taxon>
        <taxon>Spiralia</taxon>
        <taxon>Lophotrochozoa</taxon>
        <taxon>Annelida</taxon>
        <taxon>Polychaeta</taxon>
        <taxon>Sedentaria</taxon>
        <taxon>Canalipalpata</taxon>
        <taxon>Sabellida</taxon>
        <taxon>Oweniida</taxon>
        <taxon>Oweniidae</taxon>
        <taxon>Owenia</taxon>
    </lineage>
</organism>
<accession>A0A8J1TFA8</accession>
<keyword evidence="4" id="KW-0679">Respiratory chain</keyword>
<evidence type="ECO:0000256" key="2">
    <source>
        <dbReference type="ARBA" id="ARBA00008674"/>
    </source>
</evidence>
<sequence>NMDDDYNKKQRVPTIKELLYVATGVGLAAVVNRTQAKPFFSSIQRHIIGGTVGYAVSQVAANFEKKRLLQKDMLIQDYVRRHPEDFPDIKVYFKEVLEPWTPIR</sequence>
<evidence type="ECO:0000313" key="12">
    <source>
        <dbReference type="Proteomes" id="UP000749559"/>
    </source>
</evidence>
<proteinExistence type="inferred from homology"/>
<evidence type="ECO:0000256" key="5">
    <source>
        <dbReference type="ARBA" id="ARBA00022692"/>
    </source>
</evidence>
<dbReference type="PANTHER" id="PTHR13099:SF0">
    <property type="entry name" value="NADH DEHYDROGENASE [UBIQUINONE] 1 SUBUNIT C2-RELATED"/>
    <property type="match status" value="1"/>
</dbReference>
<keyword evidence="5" id="KW-0812">Transmembrane</keyword>
<evidence type="ECO:0000256" key="10">
    <source>
        <dbReference type="ARBA" id="ARBA00023136"/>
    </source>
</evidence>
<keyword evidence="7" id="KW-0249">Electron transport</keyword>
<dbReference type="AlphaFoldDB" id="A0A8J1TFA8"/>
<dbReference type="GO" id="GO:0006120">
    <property type="term" value="P:mitochondrial electron transport, NADH to ubiquinone"/>
    <property type="evidence" value="ECO:0007669"/>
    <property type="project" value="InterPro"/>
</dbReference>
<reference evidence="11" key="1">
    <citation type="submission" date="2022-03" db="EMBL/GenBank/DDBJ databases">
        <authorList>
            <person name="Martin C."/>
        </authorList>
    </citation>
    <scope>NUCLEOTIDE SEQUENCE</scope>
</reference>
<keyword evidence="3" id="KW-0813">Transport</keyword>
<evidence type="ECO:0000256" key="3">
    <source>
        <dbReference type="ARBA" id="ARBA00022448"/>
    </source>
</evidence>
<comment type="similarity">
    <text evidence="2">Belongs to the complex I NDUFC2 subunit family.</text>
</comment>
<evidence type="ECO:0000256" key="6">
    <source>
        <dbReference type="ARBA" id="ARBA00022792"/>
    </source>
</evidence>
<evidence type="ECO:0000256" key="1">
    <source>
        <dbReference type="ARBA" id="ARBA00004298"/>
    </source>
</evidence>
<keyword evidence="10" id="KW-0472">Membrane</keyword>
<dbReference type="GO" id="GO:0005743">
    <property type="term" value="C:mitochondrial inner membrane"/>
    <property type="evidence" value="ECO:0007669"/>
    <property type="project" value="UniProtKB-SubCell"/>
</dbReference>
<keyword evidence="9" id="KW-0496">Mitochondrion</keyword>
<evidence type="ECO:0000313" key="11">
    <source>
        <dbReference type="EMBL" id="CAH1776847.1"/>
    </source>
</evidence>
<keyword evidence="8" id="KW-1133">Transmembrane helix</keyword>
<evidence type="ECO:0000256" key="9">
    <source>
        <dbReference type="ARBA" id="ARBA00023128"/>
    </source>
</evidence>
<evidence type="ECO:0000256" key="8">
    <source>
        <dbReference type="ARBA" id="ARBA00022989"/>
    </source>
</evidence>
<dbReference type="OrthoDB" id="6329847at2759"/>
<dbReference type="PANTHER" id="PTHR13099">
    <property type="entry name" value="NADH-UBIQUINONE OXIDOREDUCTASE SUBUNIT B14.5B"/>
    <property type="match status" value="1"/>
</dbReference>
<comment type="subcellular location">
    <subcellularLocation>
        <location evidence="1">Mitochondrion inner membrane</location>
        <topology evidence="1">Single-pass membrane protein</topology>
        <orientation evidence="1">Matrix side</orientation>
    </subcellularLocation>
</comment>
<keyword evidence="12" id="KW-1185">Reference proteome</keyword>
<feature type="non-terminal residue" evidence="11">
    <location>
        <position position="104"/>
    </location>
</feature>
<evidence type="ECO:0000256" key="7">
    <source>
        <dbReference type="ARBA" id="ARBA00022982"/>
    </source>
</evidence>
<keyword evidence="6" id="KW-0999">Mitochondrion inner membrane</keyword>
<protein>
    <submittedName>
        <fullName evidence="11">Uncharacterized protein</fullName>
    </submittedName>
</protein>
<dbReference type="InterPro" id="IPR009423">
    <property type="entry name" value="NDUC2"/>
</dbReference>